<proteinExistence type="predicted"/>
<evidence type="ECO:0000313" key="3">
    <source>
        <dbReference type="Proteomes" id="UP000065151"/>
    </source>
</evidence>
<keyword evidence="1" id="KW-0732">Signal</keyword>
<dbReference type="Proteomes" id="UP000065151">
    <property type="component" value="Chromosome"/>
</dbReference>
<accession>A0A0U3P9Z9</accession>
<name>A0A0U3P9Z9_9MICC</name>
<evidence type="ECO:0000313" key="2">
    <source>
        <dbReference type="EMBL" id="ALV42208.1"/>
    </source>
</evidence>
<dbReference type="KEGG" id="psul:AU252_14535"/>
<feature type="chain" id="PRO_5038751110" description="Lipoprotein" evidence="1">
    <location>
        <begin position="31"/>
        <end position="145"/>
    </location>
</feature>
<dbReference type="EMBL" id="CP013747">
    <property type="protein sequence ID" value="ALV42208.1"/>
    <property type="molecule type" value="Genomic_DNA"/>
</dbReference>
<sequence>MAVIPSSLPRALSAVAAAAVLLGVSGCAQQLSVENADVPAWKATAMPSASGIVAEDSGKILNAQPIDHSENVPAGKYTLTLVCEGGGKAFLAVRSGGKELADLGAACYGTPESRKITLPESGPLELSASSVDAPLIYAYQLVTAG</sequence>
<evidence type="ECO:0008006" key="4">
    <source>
        <dbReference type="Google" id="ProtNLM"/>
    </source>
</evidence>
<dbReference type="AlphaFoldDB" id="A0A0U3P9Z9"/>
<protein>
    <recommendedName>
        <fullName evidence="4">Lipoprotein</fullName>
    </recommendedName>
</protein>
<reference evidence="2 3" key="1">
    <citation type="submission" date="2015-12" db="EMBL/GenBank/DDBJ databases">
        <authorList>
            <person name="Shamseldin A."/>
            <person name="Moawad H."/>
            <person name="Abd El-Rahim W.M."/>
            <person name="Sadowsky M.J."/>
        </authorList>
    </citation>
    <scope>NUCLEOTIDE SEQUENCE [LARGE SCALE GENOMIC DNA]</scope>
    <source>
        <strain evidence="2 3">Ar51</strain>
    </source>
</reference>
<dbReference type="RefSeq" id="WP_058931328.1">
    <property type="nucleotide sequence ID" value="NZ_CP013747.1"/>
</dbReference>
<gene>
    <name evidence="2" type="ORF">AU252_14535</name>
</gene>
<evidence type="ECO:0000256" key="1">
    <source>
        <dbReference type="SAM" id="SignalP"/>
    </source>
</evidence>
<organism evidence="2">
    <name type="scientific">Pseudarthrobacter sulfonivorans</name>
    <dbReference type="NCBI Taxonomy" id="121292"/>
    <lineage>
        <taxon>Bacteria</taxon>
        <taxon>Bacillati</taxon>
        <taxon>Actinomycetota</taxon>
        <taxon>Actinomycetes</taxon>
        <taxon>Micrococcales</taxon>
        <taxon>Micrococcaceae</taxon>
        <taxon>Pseudarthrobacter</taxon>
    </lineage>
</organism>
<feature type="signal peptide" evidence="1">
    <location>
        <begin position="1"/>
        <end position="30"/>
    </location>
</feature>
<dbReference type="STRING" id="121292.AU252_14535"/>